<protein>
    <recommendedName>
        <fullName evidence="3">SGNH/GDSL hydrolase family protein</fullName>
    </recommendedName>
</protein>
<proteinExistence type="predicted"/>
<keyword evidence="1" id="KW-0812">Transmembrane</keyword>
<evidence type="ECO:0008006" key="3">
    <source>
        <dbReference type="Google" id="ProtNLM"/>
    </source>
</evidence>
<reference evidence="2" key="1">
    <citation type="submission" date="2018-06" db="EMBL/GenBank/DDBJ databases">
        <authorList>
            <person name="Zhirakovskaya E."/>
        </authorList>
    </citation>
    <scope>NUCLEOTIDE SEQUENCE</scope>
</reference>
<keyword evidence="1" id="KW-1133">Transmembrane helix</keyword>
<sequence length="279" mass="31833">MNILKTSFFIAIAIITAIIIFQCSKNNASSTGKECKILFLHHSTGAIIYKGGSSGILAQQEVPKWFNNYNRENGTSYKITEQEFPKSQPYGWNNYPYDYYNIWVKHAGNQPYLEEPTLEMLTKEYNVIIFKHCFPVSNILENLDNADIDSPEKRLENYKLQYQALKQKLTQFPEVKFLVWTGAALIEAQTTPENAARAEIFSEWVKNEWDTDGDNIYVWDFRELETEGGLYLKKEYAGSSGDSHPGKDFAKTVAPLLCQRIVDVIENNGAKTTLTGKPL</sequence>
<organism evidence="2">
    <name type="scientific">hydrothermal vent metagenome</name>
    <dbReference type="NCBI Taxonomy" id="652676"/>
    <lineage>
        <taxon>unclassified sequences</taxon>
        <taxon>metagenomes</taxon>
        <taxon>ecological metagenomes</taxon>
    </lineage>
</organism>
<dbReference type="AlphaFoldDB" id="A0A3B0UVW0"/>
<dbReference type="EMBL" id="UOEP01000206">
    <property type="protein sequence ID" value="VAW24174.1"/>
    <property type="molecule type" value="Genomic_DNA"/>
</dbReference>
<name>A0A3B0UVW0_9ZZZZ</name>
<evidence type="ECO:0000256" key="1">
    <source>
        <dbReference type="SAM" id="Phobius"/>
    </source>
</evidence>
<keyword evidence="1" id="KW-0472">Membrane</keyword>
<evidence type="ECO:0000313" key="2">
    <source>
        <dbReference type="EMBL" id="VAW24174.1"/>
    </source>
</evidence>
<gene>
    <name evidence="2" type="ORF">MNBD_BACTEROID01-1595</name>
</gene>
<feature type="transmembrane region" description="Helical" evidence="1">
    <location>
        <begin position="6"/>
        <end position="23"/>
    </location>
</feature>
<accession>A0A3B0UVW0</accession>